<protein>
    <submittedName>
        <fullName evidence="2">TipAS antibiotic-recognition domain-containing protein</fullName>
    </submittedName>
</protein>
<dbReference type="EMBL" id="FOHJ01000002">
    <property type="protein sequence ID" value="SET02959.1"/>
    <property type="molecule type" value="Genomic_DNA"/>
</dbReference>
<feature type="domain" description="TipAS antibiotic-recognition" evidence="1">
    <location>
        <begin position="17"/>
        <end position="129"/>
    </location>
</feature>
<evidence type="ECO:0000313" key="2">
    <source>
        <dbReference type="EMBL" id="SET02959.1"/>
    </source>
</evidence>
<dbReference type="Gene3D" id="1.10.490.50">
    <property type="entry name" value="Antibiotic binding domain of TipA-like multidrug resistance regulators"/>
    <property type="match status" value="1"/>
</dbReference>
<dbReference type="STRING" id="237682.SAMN05421676_102378"/>
<reference evidence="3" key="1">
    <citation type="submission" date="2016-10" db="EMBL/GenBank/DDBJ databases">
        <authorList>
            <person name="Varghese N."/>
            <person name="Submissions S."/>
        </authorList>
    </citation>
    <scope>NUCLEOTIDE SEQUENCE [LARGE SCALE GENOMIC DNA]</scope>
    <source>
        <strain evidence="3">CGMCC 1.3566</strain>
    </source>
</reference>
<evidence type="ECO:0000259" key="1">
    <source>
        <dbReference type="Pfam" id="PF07739"/>
    </source>
</evidence>
<dbReference type="Proteomes" id="UP000199095">
    <property type="component" value="Unassembled WGS sequence"/>
</dbReference>
<dbReference type="InterPro" id="IPR036244">
    <property type="entry name" value="TipA-like_antibiotic-bd"/>
</dbReference>
<evidence type="ECO:0000313" key="3">
    <source>
        <dbReference type="Proteomes" id="UP000199095"/>
    </source>
</evidence>
<organism evidence="2 3">
    <name type="scientific">Salinibacillus kushneri</name>
    <dbReference type="NCBI Taxonomy" id="237682"/>
    <lineage>
        <taxon>Bacteria</taxon>
        <taxon>Bacillati</taxon>
        <taxon>Bacillota</taxon>
        <taxon>Bacilli</taxon>
        <taxon>Bacillales</taxon>
        <taxon>Bacillaceae</taxon>
        <taxon>Salinibacillus</taxon>
    </lineage>
</organism>
<proteinExistence type="predicted"/>
<dbReference type="AlphaFoldDB" id="A0A1I0B8T7"/>
<accession>A0A1I0B8T7</accession>
<dbReference type="SUPFAM" id="SSF89082">
    <property type="entry name" value="Antibiotic binding domain of TipA-like multidrug resistance regulators"/>
    <property type="match status" value="1"/>
</dbReference>
<name>A0A1I0B8T7_9BACI</name>
<gene>
    <name evidence="2" type="ORF">SAMN05421676_102378</name>
</gene>
<sequence length="134" mass="15705">MSNKEKFAGFDFTYNPYEEEARERWGNKAVDDSRAKINNMSKEEQKGLGEEFDKIYKDLAAIRHLSPKSVEAQNTIKVWYNYLNKIGHYSLDAFKGLGQMYVDDERFTQNIDRYGEGLAVFMRDAMAFYADRNK</sequence>
<dbReference type="Pfam" id="PF07739">
    <property type="entry name" value="TipAS"/>
    <property type="match status" value="1"/>
</dbReference>
<dbReference type="InterPro" id="IPR012925">
    <property type="entry name" value="TipAS_dom"/>
</dbReference>
<keyword evidence="3" id="KW-1185">Reference proteome</keyword>